<dbReference type="Proteomes" id="UP000006833">
    <property type="component" value="Chromosome"/>
</dbReference>
<dbReference type="RefSeq" id="WP_012179571.1">
    <property type="nucleotide sequence ID" value="NC_009952.1"/>
</dbReference>
<evidence type="ECO:0000313" key="6">
    <source>
        <dbReference type="EMBL" id="ABV94643.1"/>
    </source>
</evidence>
<evidence type="ECO:0000313" key="7">
    <source>
        <dbReference type="Proteomes" id="UP000006833"/>
    </source>
</evidence>
<gene>
    <name evidence="6" type="ordered locus">Dshi_2910</name>
</gene>
<proteinExistence type="predicted"/>
<keyword evidence="3 5" id="KW-1133">Transmembrane helix</keyword>
<evidence type="ECO:0000256" key="5">
    <source>
        <dbReference type="SAM" id="Phobius"/>
    </source>
</evidence>
<evidence type="ECO:0000256" key="3">
    <source>
        <dbReference type="ARBA" id="ARBA00022989"/>
    </source>
</evidence>
<feature type="transmembrane region" description="Helical" evidence="5">
    <location>
        <begin position="196"/>
        <end position="218"/>
    </location>
</feature>
<name>A8LJP0_DINSH</name>
<dbReference type="OrthoDB" id="9813689at2"/>
<sequence length="221" mass="23149">MTHFHDPERPYSRAEVLSDAAVHLGALGAALAAVPVLITLGAVWQLGAGPVTGLAVYGGSLIVMLLCSYLYNHVRCSDCVMRLRTLDQSAIFVKIAGTYTPFALISGTGFGLLTAIWSGAALGVVLAALRGRGSVLPCALLCLGLGWAIVVGGQTLLATLSMPVIVLMAVGGVLYSVGVPFLLAKRMPYHNTIWHGFVVVASVLYFIAIFVHMVQTAAPVT</sequence>
<evidence type="ECO:0008006" key="8">
    <source>
        <dbReference type="Google" id="ProtNLM"/>
    </source>
</evidence>
<evidence type="ECO:0000256" key="4">
    <source>
        <dbReference type="ARBA" id="ARBA00023136"/>
    </source>
</evidence>
<dbReference type="GO" id="GO:0016020">
    <property type="term" value="C:membrane"/>
    <property type="evidence" value="ECO:0007669"/>
    <property type="project" value="UniProtKB-SubCell"/>
</dbReference>
<feature type="transmembrane region" description="Helical" evidence="5">
    <location>
        <begin position="164"/>
        <end position="184"/>
    </location>
</feature>
<dbReference type="STRING" id="398580.Dshi_2910"/>
<feature type="transmembrane region" description="Helical" evidence="5">
    <location>
        <begin position="20"/>
        <end position="44"/>
    </location>
</feature>
<keyword evidence="2 5" id="KW-0812">Transmembrane</keyword>
<dbReference type="HOGENOM" id="CLU_051078_1_2_5"/>
<reference evidence="7" key="1">
    <citation type="journal article" date="2010" name="ISME J.">
        <title>The complete genome sequence of the algal symbiont Dinoroseobacter shibae: a hitchhiker's guide to life in the sea.</title>
        <authorList>
            <person name="Wagner-Dobler I."/>
            <person name="Ballhausen B."/>
            <person name="Berger M."/>
            <person name="Brinkhoff T."/>
            <person name="Buchholz I."/>
            <person name="Bunk B."/>
            <person name="Cypionka H."/>
            <person name="Daniel R."/>
            <person name="Drepper T."/>
            <person name="Gerdts G."/>
            <person name="Hahnke S."/>
            <person name="Han C."/>
            <person name="Jahn D."/>
            <person name="Kalhoefer D."/>
            <person name="Kiss H."/>
            <person name="Klenk H.P."/>
            <person name="Kyrpides N."/>
            <person name="Liebl W."/>
            <person name="Liesegang H."/>
            <person name="Meincke L."/>
            <person name="Pati A."/>
            <person name="Petersen J."/>
            <person name="Piekarski T."/>
            <person name="Pommerenke C."/>
            <person name="Pradella S."/>
            <person name="Pukall R."/>
            <person name="Rabus R."/>
            <person name="Stackebrandt E."/>
            <person name="Thole S."/>
            <person name="Thompson L."/>
            <person name="Tielen P."/>
            <person name="Tomasch J."/>
            <person name="von Jan M."/>
            <person name="Wanphrut N."/>
            <person name="Wichels A."/>
            <person name="Zech H."/>
            <person name="Simon M."/>
        </authorList>
    </citation>
    <scope>NUCLEOTIDE SEQUENCE [LARGE SCALE GENOMIC DNA]</scope>
    <source>
        <strain evidence="7">DSM 16493 / NCIMB 14021 / DFL 12</strain>
    </source>
</reference>
<feature type="transmembrane region" description="Helical" evidence="5">
    <location>
        <begin position="102"/>
        <end position="129"/>
    </location>
</feature>
<evidence type="ECO:0000256" key="1">
    <source>
        <dbReference type="ARBA" id="ARBA00004141"/>
    </source>
</evidence>
<dbReference type="Pfam" id="PF03006">
    <property type="entry name" value="HlyIII"/>
    <property type="match status" value="1"/>
</dbReference>
<dbReference type="AlphaFoldDB" id="A8LJP0"/>
<comment type="subcellular location">
    <subcellularLocation>
        <location evidence="1">Membrane</location>
        <topology evidence="1">Multi-pass membrane protein</topology>
    </subcellularLocation>
</comment>
<organism evidence="6 7">
    <name type="scientific">Dinoroseobacter shibae (strain DSM 16493 / NCIMB 14021 / DFL 12)</name>
    <dbReference type="NCBI Taxonomy" id="398580"/>
    <lineage>
        <taxon>Bacteria</taxon>
        <taxon>Pseudomonadati</taxon>
        <taxon>Pseudomonadota</taxon>
        <taxon>Alphaproteobacteria</taxon>
        <taxon>Rhodobacterales</taxon>
        <taxon>Roseobacteraceae</taxon>
        <taxon>Dinoroseobacter</taxon>
    </lineage>
</organism>
<dbReference type="KEGG" id="dsh:Dshi_2910"/>
<evidence type="ECO:0000256" key="2">
    <source>
        <dbReference type="ARBA" id="ARBA00022692"/>
    </source>
</evidence>
<dbReference type="InterPro" id="IPR004254">
    <property type="entry name" value="AdipoR/HlyIII-related"/>
</dbReference>
<feature type="transmembrane region" description="Helical" evidence="5">
    <location>
        <begin position="136"/>
        <end position="158"/>
    </location>
</feature>
<protein>
    <recommendedName>
        <fullName evidence="8">Hly-III family protein</fullName>
    </recommendedName>
</protein>
<keyword evidence="4 5" id="KW-0472">Membrane</keyword>
<keyword evidence="7" id="KW-1185">Reference proteome</keyword>
<dbReference type="EMBL" id="CP000830">
    <property type="protein sequence ID" value="ABV94643.1"/>
    <property type="molecule type" value="Genomic_DNA"/>
</dbReference>
<dbReference type="eggNOG" id="COG1272">
    <property type="taxonomic scope" value="Bacteria"/>
</dbReference>
<accession>A8LJP0</accession>
<feature type="transmembrane region" description="Helical" evidence="5">
    <location>
        <begin position="51"/>
        <end position="71"/>
    </location>
</feature>